<dbReference type="InterPro" id="IPR036396">
    <property type="entry name" value="Cyt_P450_sf"/>
</dbReference>
<evidence type="ECO:0000256" key="6">
    <source>
        <dbReference type="ARBA" id="ARBA00022989"/>
    </source>
</evidence>
<dbReference type="PANTHER" id="PTHR47947">
    <property type="entry name" value="CYTOCHROME P450 82C3-RELATED"/>
    <property type="match status" value="1"/>
</dbReference>
<feature type="binding site" description="axial binding residue" evidence="11">
    <location>
        <position position="469"/>
    </location>
    <ligand>
        <name>heme</name>
        <dbReference type="ChEBI" id="CHEBI:30413"/>
    </ligand>
    <ligandPart>
        <name>Fe</name>
        <dbReference type="ChEBI" id="CHEBI:18248"/>
    </ligandPart>
</feature>
<evidence type="ECO:0000256" key="10">
    <source>
        <dbReference type="ARBA" id="ARBA00023136"/>
    </source>
</evidence>
<keyword evidence="10 13" id="KW-0472">Membrane</keyword>
<sequence length="530" mass="59999">MAIFFQLSPSLSSTCCILVSLLIPLLLIIKLLVNKNEDRSIPLQPPEAGGAWPIIGHLHLLGRALLPHKLLGEMADKYGPTFRMRIGVQKALVVSSWEMAKECYVLNDKAITSRPRLAVSEIMAYGDANIFSSPYGSYWRSLRKILSLELLSNHRLDMLSYVWKEEMNVCIKKLYVFWSNSQISGSDVVLVDLKQWFSQLSMSMIIRIIVGEKCVGCQDKIVQLRNILEDFFHRLGSFFIGDALPFLRWLDLGGQEKSMKKSAKAMDDIFEIWLREHKERRLSGSIEGSKDFMDVMLRVLDDNSRVINDAGFDDDNITKATCMGMLSGASDTTLVVLTWAISLLLNNRDVLKKAQEELNGIVGKNKQVNESDITKLVYLQAILKETLRLYPPAPLSAPREFNEDCTVGGYHVKKGTRLIVNLSKIHRDPRVWEDPMEFRPERFLTTHKDVDVRGRSFELIPFGSGRRMCPGMSFAICNTQLLLALFLQAFELSTPDGSLVDMTESFGLTNLKATPLHVLLTPRLSVDMYE</sequence>
<name>A0A140JTI3_9CARY</name>
<dbReference type="PRINTS" id="PR00463">
    <property type="entry name" value="EP450I"/>
</dbReference>
<evidence type="ECO:0000256" key="8">
    <source>
        <dbReference type="ARBA" id="ARBA00023004"/>
    </source>
</evidence>
<evidence type="ECO:0000256" key="7">
    <source>
        <dbReference type="ARBA" id="ARBA00023002"/>
    </source>
</evidence>
<keyword evidence="5 11" id="KW-0479">Metal-binding</keyword>
<keyword evidence="3 11" id="KW-0349">Heme</keyword>
<accession>A0A140JTI3</accession>
<dbReference type="GO" id="GO:0004497">
    <property type="term" value="F:monooxygenase activity"/>
    <property type="evidence" value="ECO:0007669"/>
    <property type="project" value="UniProtKB-KW"/>
</dbReference>
<dbReference type="EMBL" id="LC060453">
    <property type="protein sequence ID" value="BAU59410.1"/>
    <property type="molecule type" value="mRNA"/>
</dbReference>
<keyword evidence="4 13" id="KW-0812">Transmembrane</keyword>
<dbReference type="InterPro" id="IPR001128">
    <property type="entry name" value="Cyt_P450"/>
</dbReference>
<evidence type="ECO:0000256" key="5">
    <source>
        <dbReference type="ARBA" id="ARBA00022723"/>
    </source>
</evidence>
<feature type="transmembrane region" description="Helical" evidence="13">
    <location>
        <begin position="12"/>
        <end position="33"/>
    </location>
</feature>
<proteinExistence type="evidence at transcript level"/>
<dbReference type="PRINTS" id="PR00385">
    <property type="entry name" value="P450"/>
</dbReference>
<keyword evidence="9 12" id="KW-0503">Monooxygenase</keyword>
<protein>
    <submittedName>
        <fullName evidence="14">Cytochrome P450 82D125</fullName>
    </submittedName>
</protein>
<dbReference type="GO" id="GO:0016705">
    <property type="term" value="F:oxidoreductase activity, acting on paired donors, with incorporation or reduction of molecular oxygen"/>
    <property type="evidence" value="ECO:0007669"/>
    <property type="project" value="InterPro"/>
</dbReference>
<evidence type="ECO:0000313" key="14">
    <source>
        <dbReference type="EMBL" id="BAU59410.1"/>
    </source>
</evidence>
<evidence type="ECO:0000256" key="4">
    <source>
        <dbReference type="ARBA" id="ARBA00022692"/>
    </source>
</evidence>
<reference evidence="14" key="1">
    <citation type="journal article" date="2016" name="Plant Mol. Biol.">
        <title>Cytochrome P450 CYP71AT96 catalyses the final step of herbivore-induced phenylacetonitrile biosynthesis in the giant knotweed, Fallopia sachalinensis.</title>
        <authorList>
            <person name="Yamaguchi T."/>
            <person name="Noge K."/>
            <person name="Asano Y."/>
        </authorList>
    </citation>
    <scope>NUCLEOTIDE SEQUENCE</scope>
</reference>
<evidence type="ECO:0000256" key="3">
    <source>
        <dbReference type="ARBA" id="ARBA00022617"/>
    </source>
</evidence>
<dbReference type="PROSITE" id="PS00086">
    <property type="entry name" value="CYTOCHROME_P450"/>
    <property type="match status" value="1"/>
</dbReference>
<dbReference type="PANTHER" id="PTHR47947:SF26">
    <property type="entry name" value="CYTOCHROME P450"/>
    <property type="match status" value="1"/>
</dbReference>
<comment type="similarity">
    <text evidence="12">Belongs to the cytochrome P450 family.</text>
</comment>
<dbReference type="InterPro" id="IPR002401">
    <property type="entry name" value="Cyt_P450_E_grp-I"/>
</dbReference>
<dbReference type="Pfam" id="PF00067">
    <property type="entry name" value="p450"/>
    <property type="match status" value="1"/>
</dbReference>
<dbReference type="SUPFAM" id="SSF48264">
    <property type="entry name" value="Cytochrome P450"/>
    <property type="match status" value="1"/>
</dbReference>
<dbReference type="InterPro" id="IPR017972">
    <property type="entry name" value="Cyt_P450_CS"/>
</dbReference>
<evidence type="ECO:0000256" key="1">
    <source>
        <dbReference type="ARBA" id="ARBA00001971"/>
    </source>
</evidence>
<dbReference type="AlphaFoldDB" id="A0A140JTI3"/>
<dbReference type="GO" id="GO:0016020">
    <property type="term" value="C:membrane"/>
    <property type="evidence" value="ECO:0007669"/>
    <property type="project" value="UniProtKB-SubCell"/>
</dbReference>
<dbReference type="FunFam" id="1.10.630.10:FF:000026">
    <property type="entry name" value="Cytochrome P450 82C4"/>
    <property type="match status" value="1"/>
</dbReference>
<comment type="cofactor">
    <cofactor evidence="1 11">
        <name>heme</name>
        <dbReference type="ChEBI" id="CHEBI:30413"/>
    </cofactor>
</comment>
<evidence type="ECO:0000256" key="9">
    <source>
        <dbReference type="ARBA" id="ARBA00023033"/>
    </source>
</evidence>
<keyword evidence="8 11" id="KW-0408">Iron</keyword>
<evidence type="ECO:0000256" key="11">
    <source>
        <dbReference type="PIRSR" id="PIRSR602401-1"/>
    </source>
</evidence>
<evidence type="ECO:0000256" key="2">
    <source>
        <dbReference type="ARBA" id="ARBA00004370"/>
    </source>
</evidence>
<evidence type="ECO:0000256" key="12">
    <source>
        <dbReference type="RuleBase" id="RU000461"/>
    </source>
</evidence>
<dbReference type="GO" id="GO:0005506">
    <property type="term" value="F:iron ion binding"/>
    <property type="evidence" value="ECO:0007669"/>
    <property type="project" value="InterPro"/>
</dbReference>
<keyword evidence="6 13" id="KW-1133">Transmembrane helix</keyword>
<comment type="subcellular location">
    <subcellularLocation>
        <location evidence="2">Membrane</location>
    </subcellularLocation>
</comment>
<organism evidence="14">
    <name type="scientific">Reynoutria sachalinensis</name>
    <name type="common">giant knotweed</name>
    <dbReference type="NCBI Taxonomy" id="76036"/>
    <lineage>
        <taxon>Eukaryota</taxon>
        <taxon>Viridiplantae</taxon>
        <taxon>Streptophyta</taxon>
        <taxon>Embryophyta</taxon>
        <taxon>Tracheophyta</taxon>
        <taxon>Spermatophyta</taxon>
        <taxon>Magnoliopsida</taxon>
        <taxon>eudicotyledons</taxon>
        <taxon>Gunneridae</taxon>
        <taxon>Pentapetalae</taxon>
        <taxon>Caryophyllales</taxon>
        <taxon>Polygonaceae</taxon>
        <taxon>Polygonoideae</taxon>
        <taxon>Polygoneae</taxon>
        <taxon>Reynoutria</taxon>
    </lineage>
</organism>
<dbReference type="GO" id="GO:0020037">
    <property type="term" value="F:heme binding"/>
    <property type="evidence" value="ECO:0007669"/>
    <property type="project" value="InterPro"/>
</dbReference>
<keyword evidence="7 12" id="KW-0560">Oxidoreductase</keyword>
<gene>
    <name evidence="14" type="primary">cyp82d125</name>
</gene>
<dbReference type="InterPro" id="IPR050651">
    <property type="entry name" value="Plant_Cytochrome_P450_Monoox"/>
</dbReference>
<dbReference type="Gene3D" id="1.10.630.10">
    <property type="entry name" value="Cytochrome P450"/>
    <property type="match status" value="1"/>
</dbReference>
<evidence type="ECO:0000256" key="13">
    <source>
        <dbReference type="SAM" id="Phobius"/>
    </source>
</evidence>